<reference evidence="5 6" key="1">
    <citation type="journal article" date="2015" name="Genome Announc.">
        <title>Expanding the biotechnology potential of lactobacilli through comparative genomics of 213 strains and associated genera.</title>
        <authorList>
            <person name="Sun Z."/>
            <person name="Harris H.M."/>
            <person name="McCann A."/>
            <person name="Guo C."/>
            <person name="Argimon S."/>
            <person name="Zhang W."/>
            <person name="Yang X."/>
            <person name="Jeffery I.B."/>
            <person name="Cooney J.C."/>
            <person name="Kagawa T.F."/>
            <person name="Liu W."/>
            <person name="Song Y."/>
            <person name="Salvetti E."/>
            <person name="Wrobel A."/>
            <person name="Rasinkangas P."/>
            <person name="Parkhill J."/>
            <person name="Rea M.C."/>
            <person name="O'Sullivan O."/>
            <person name="Ritari J."/>
            <person name="Douillard F.P."/>
            <person name="Paul Ross R."/>
            <person name="Yang R."/>
            <person name="Briner A.E."/>
            <person name="Felis G.E."/>
            <person name="de Vos W.M."/>
            <person name="Barrangou R."/>
            <person name="Klaenhammer T.R."/>
            <person name="Caufield P.W."/>
            <person name="Cui Y."/>
            <person name="Zhang H."/>
            <person name="O'Toole P.W."/>
        </authorList>
    </citation>
    <scope>NUCLEOTIDE SEQUENCE [LARGE SCALE GENOMIC DNA]</scope>
    <source>
        <strain evidence="5 6">DSM 10532</strain>
    </source>
</reference>
<accession>A0A0R1P341</accession>
<dbReference type="OrthoDB" id="9813413at2"/>
<dbReference type="InterPro" id="IPR050959">
    <property type="entry name" value="MarA-like"/>
</dbReference>
<proteinExistence type="predicted"/>
<evidence type="ECO:0000313" key="5">
    <source>
        <dbReference type="EMBL" id="KRL24197.1"/>
    </source>
</evidence>
<comment type="caution">
    <text evidence="5">The sequence shown here is derived from an EMBL/GenBank/DDBJ whole genome shotgun (WGS) entry which is preliminary data.</text>
</comment>
<dbReference type="EMBL" id="AZEL01000011">
    <property type="protein sequence ID" value="KRL24197.1"/>
    <property type="molecule type" value="Genomic_DNA"/>
</dbReference>
<dbReference type="Proteomes" id="UP000051311">
    <property type="component" value="Unassembled WGS sequence"/>
</dbReference>
<dbReference type="Pfam" id="PF12833">
    <property type="entry name" value="HTH_18"/>
    <property type="match status" value="1"/>
</dbReference>
<dbReference type="Gene3D" id="1.10.10.60">
    <property type="entry name" value="Homeodomain-like"/>
    <property type="match status" value="2"/>
</dbReference>
<dbReference type="eggNOG" id="COG2207">
    <property type="taxonomic scope" value="Bacteria"/>
</dbReference>
<sequence>MEQIESVHRMQEFIQNHLSEQITLTALSKVSLYSPWYSYRLFVSYLNMTPAQYIRRVRLSQAALKLRDYQDRITDIALESGFKSVDGFQRAFYREFKCNPSEYAAHPVPIYLFNPYGVKYKPNRYRKESPMNTTKKISIQVVDKPKRKVIIKRGIKATDYLDYCDEVGCEVWGLLKSIKSISGEPVCLWLPAKYRQPNTSEYVQGVEVATDYNAPVPKGFDVIELPAAKYLMFKSAPFAEENCGATIEDVRAAIKEYDPKTKGYLWDESNPRIQLEPIGSRGYIELLPIKKID</sequence>
<dbReference type="InterPro" id="IPR018060">
    <property type="entry name" value="HTH_AraC"/>
</dbReference>
<dbReference type="PROSITE" id="PS01124">
    <property type="entry name" value="HTH_ARAC_FAMILY_2"/>
    <property type="match status" value="1"/>
</dbReference>
<dbReference type="GO" id="GO:0043565">
    <property type="term" value="F:sequence-specific DNA binding"/>
    <property type="evidence" value="ECO:0007669"/>
    <property type="project" value="InterPro"/>
</dbReference>
<dbReference type="RefSeq" id="WP_025005230.1">
    <property type="nucleotide sequence ID" value="NZ_AZEL01000011.1"/>
</dbReference>
<keyword evidence="3" id="KW-0804">Transcription</keyword>
<feature type="domain" description="HTH araC/xylS-type" evidence="4">
    <location>
        <begin position="8"/>
        <end position="106"/>
    </location>
</feature>
<keyword evidence="2" id="KW-0238">DNA-binding</keyword>
<protein>
    <submittedName>
        <fullName evidence="5">ArsR family transcriptional regulator</fullName>
    </submittedName>
</protein>
<evidence type="ECO:0000256" key="1">
    <source>
        <dbReference type="ARBA" id="ARBA00023015"/>
    </source>
</evidence>
<dbReference type="SMART" id="SM00342">
    <property type="entry name" value="HTH_ARAC"/>
    <property type="match status" value="1"/>
</dbReference>
<dbReference type="AlphaFoldDB" id="A0A0R1P341"/>
<evidence type="ECO:0000259" key="4">
    <source>
        <dbReference type="PROSITE" id="PS01124"/>
    </source>
</evidence>
<dbReference type="InterPro" id="IPR009057">
    <property type="entry name" value="Homeodomain-like_sf"/>
</dbReference>
<organism evidence="5 6">
    <name type="scientific">Lactobacillus gallinarum DSM 10532 = JCM 2011</name>
    <dbReference type="NCBI Taxonomy" id="1423748"/>
    <lineage>
        <taxon>Bacteria</taxon>
        <taxon>Bacillati</taxon>
        <taxon>Bacillota</taxon>
        <taxon>Bacilli</taxon>
        <taxon>Lactobacillales</taxon>
        <taxon>Lactobacillaceae</taxon>
        <taxon>Lactobacillus</taxon>
    </lineage>
</organism>
<evidence type="ECO:0000313" key="6">
    <source>
        <dbReference type="Proteomes" id="UP000051311"/>
    </source>
</evidence>
<dbReference type="SUPFAM" id="SSF46689">
    <property type="entry name" value="Homeodomain-like"/>
    <property type="match status" value="2"/>
</dbReference>
<gene>
    <name evidence="5" type="ORF">FC37_GL000545</name>
</gene>
<keyword evidence="1" id="KW-0805">Transcription regulation</keyword>
<evidence type="ECO:0000256" key="3">
    <source>
        <dbReference type="ARBA" id="ARBA00023163"/>
    </source>
</evidence>
<dbReference type="GO" id="GO:0003700">
    <property type="term" value="F:DNA-binding transcription factor activity"/>
    <property type="evidence" value="ECO:0007669"/>
    <property type="project" value="InterPro"/>
</dbReference>
<dbReference type="PATRIC" id="fig|1423748.3.peg.574"/>
<evidence type="ECO:0000256" key="2">
    <source>
        <dbReference type="ARBA" id="ARBA00023125"/>
    </source>
</evidence>
<dbReference type="PANTHER" id="PTHR47504">
    <property type="entry name" value="RIGHT ORIGIN-BINDING PROTEIN"/>
    <property type="match status" value="1"/>
</dbReference>
<name>A0A0R1P341_9LACO</name>
<dbReference type="PANTHER" id="PTHR47504:SF5">
    <property type="entry name" value="RIGHT ORIGIN-BINDING PROTEIN"/>
    <property type="match status" value="1"/>
</dbReference>
<dbReference type="STRING" id="1423748.FC37_GL000545"/>